<accession>A0AC60Q3E2</accession>
<protein>
    <submittedName>
        <fullName evidence="1">Uncharacterized protein</fullName>
    </submittedName>
</protein>
<organism evidence="1 2">
    <name type="scientific">Ixodes persulcatus</name>
    <name type="common">Taiga tick</name>
    <dbReference type="NCBI Taxonomy" id="34615"/>
    <lineage>
        <taxon>Eukaryota</taxon>
        <taxon>Metazoa</taxon>
        <taxon>Ecdysozoa</taxon>
        <taxon>Arthropoda</taxon>
        <taxon>Chelicerata</taxon>
        <taxon>Arachnida</taxon>
        <taxon>Acari</taxon>
        <taxon>Parasitiformes</taxon>
        <taxon>Ixodida</taxon>
        <taxon>Ixodoidea</taxon>
        <taxon>Ixodidae</taxon>
        <taxon>Ixodinae</taxon>
        <taxon>Ixodes</taxon>
    </lineage>
</organism>
<dbReference type="Proteomes" id="UP000805193">
    <property type="component" value="Unassembled WGS sequence"/>
</dbReference>
<comment type="caution">
    <text evidence="1">The sequence shown here is derived from an EMBL/GenBank/DDBJ whole genome shotgun (WGS) entry which is preliminary data.</text>
</comment>
<keyword evidence="2" id="KW-1185">Reference proteome</keyword>
<evidence type="ECO:0000313" key="1">
    <source>
        <dbReference type="EMBL" id="KAG0428183.1"/>
    </source>
</evidence>
<name>A0AC60Q3E2_IXOPE</name>
<sequence>MVDPSSVELVQGPASVVRASPAVKLPKLEISKSGGKLRSWQGFRSGSTINANPTLSNVDTFKYLTLYLTRKAAVAVARLDVTADDYEIALDILKDKFGRREIIIDDHMSRPLTIQPRNVSEKLQIKVLGEKELEIFTFGDNTAEENTKWRRVEFLVRNQHNRQEVRVEALEVPCICADLICGLHQKKLKKEDINMADVPQATQTKEGIGLLIRVDYYWASVTGSTKRLGTKLIAMETAFVWILQSQTETSQSTVTFSSAENVRTVTMAEVVDKEITANLGSTSEPEHLGIKEASRQNPILNIRKKLKFKGIRFKLFLPKKPKAEELTDNRETAEKHQLSHTTRLQKREQLTKNMMSASGTT</sequence>
<proteinExistence type="predicted"/>
<gene>
    <name evidence="1" type="ORF">HPB47_024816</name>
</gene>
<dbReference type="EMBL" id="JABSTQ010009556">
    <property type="protein sequence ID" value="KAG0428183.1"/>
    <property type="molecule type" value="Genomic_DNA"/>
</dbReference>
<evidence type="ECO:0000313" key="2">
    <source>
        <dbReference type="Proteomes" id="UP000805193"/>
    </source>
</evidence>
<reference evidence="1 2" key="1">
    <citation type="journal article" date="2020" name="Cell">
        <title>Large-Scale Comparative Analyses of Tick Genomes Elucidate Their Genetic Diversity and Vector Capacities.</title>
        <authorList>
            <consortium name="Tick Genome and Microbiome Consortium (TIGMIC)"/>
            <person name="Jia N."/>
            <person name="Wang J."/>
            <person name="Shi W."/>
            <person name="Du L."/>
            <person name="Sun Y."/>
            <person name="Zhan W."/>
            <person name="Jiang J.F."/>
            <person name="Wang Q."/>
            <person name="Zhang B."/>
            <person name="Ji P."/>
            <person name="Bell-Sakyi L."/>
            <person name="Cui X.M."/>
            <person name="Yuan T.T."/>
            <person name="Jiang B.G."/>
            <person name="Yang W.F."/>
            <person name="Lam T.T."/>
            <person name="Chang Q.C."/>
            <person name="Ding S.J."/>
            <person name="Wang X.J."/>
            <person name="Zhu J.G."/>
            <person name="Ruan X.D."/>
            <person name="Zhao L."/>
            <person name="Wei J.T."/>
            <person name="Ye R.Z."/>
            <person name="Que T.C."/>
            <person name="Du C.H."/>
            <person name="Zhou Y.H."/>
            <person name="Cheng J.X."/>
            <person name="Dai P.F."/>
            <person name="Guo W.B."/>
            <person name="Han X.H."/>
            <person name="Huang E.J."/>
            <person name="Li L.F."/>
            <person name="Wei W."/>
            <person name="Gao Y.C."/>
            <person name="Liu J.Z."/>
            <person name="Shao H.Z."/>
            <person name="Wang X."/>
            <person name="Wang C.C."/>
            <person name="Yang T.C."/>
            <person name="Huo Q.B."/>
            <person name="Li W."/>
            <person name="Chen H.Y."/>
            <person name="Chen S.E."/>
            <person name="Zhou L.G."/>
            <person name="Ni X.B."/>
            <person name="Tian J.H."/>
            <person name="Sheng Y."/>
            <person name="Liu T."/>
            <person name="Pan Y.S."/>
            <person name="Xia L.Y."/>
            <person name="Li J."/>
            <person name="Zhao F."/>
            <person name="Cao W.C."/>
        </authorList>
    </citation>
    <scope>NUCLEOTIDE SEQUENCE [LARGE SCALE GENOMIC DNA]</scope>
    <source>
        <strain evidence="1">Iper-2018</strain>
    </source>
</reference>